<dbReference type="AlphaFoldDB" id="A0A099CX43"/>
<evidence type="ECO:0000259" key="13">
    <source>
        <dbReference type="PROSITE" id="PS50885"/>
    </source>
</evidence>
<dbReference type="Pfam" id="PF00069">
    <property type="entry name" value="Pkinase"/>
    <property type="match status" value="1"/>
</dbReference>
<keyword evidence="16" id="KW-1185">Reference proteome</keyword>
<keyword evidence="9 11" id="KW-0472">Membrane</keyword>
<dbReference type="PANTHER" id="PTHR43289:SF6">
    <property type="entry name" value="SERINE_THREONINE-PROTEIN KINASE NEKL-3"/>
    <property type="match status" value="1"/>
</dbReference>
<dbReference type="InterPro" id="IPR033463">
    <property type="entry name" value="sCache_3"/>
</dbReference>
<keyword evidence="8 11" id="KW-1133">Transmembrane helix</keyword>
<dbReference type="EC" id="2.7.11.1" evidence="15"/>
<keyword evidence="14" id="KW-0723">Serine/threonine-protein kinase</keyword>
<evidence type="ECO:0000313" key="17">
    <source>
        <dbReference type="Proteomes" id="UP000560000"/>
    </source>
</evidence>
<dbReference type="Gene3D" id="3.30.200.20">
    <property type="entry name" value="Phosphorylase Kinase, domain 1"/>
    <property type="match status" value="1"/>
</dbReference>
<feature type="domain" description="HAMP" evidence="13">
    <location>
        <begin position="490"/>
        <end position="536"/>
    </location>
</feature>
<evidence type="ECO:0000313" key="14">
    <source>
        <dbReference type="EMBL" id="KGI77555.1"/>
    </source>
</evidence>
<protein>
    <submittedName>
        <fullName evidence="14 15">Serine/threonine-protein kinase</fullName>
        <ecNumber evidence="15">2.7.11.1</ecNumber>
    </submittedName>
</protein>
<dbReference type="InterPro" id="IPR017441">
    <property type="entry name" value="Protein_kinase_ATP_BS"/>
</dbReference>
<feature type="binding site" evidence="10">
    <location>
        <position position="42"/>
    </location>
    <ligand>
        <name>ATP</name>
        <dbReference type="ChEBI" id="CHEBI:30616"/>
    </ligand>
</feature>
<dbReference type="SMART" id="SM00304">
    <property type="entry name" value="HAMP"/>
    <property type="match status" value="1"/>
</dbReference>
<evidence type="ECO:0000256" key="9">
    <source>
        <dbReference type="ARBA" id="ARBA00023136"/>
    </source>
</evidence>
<dbReference type="PANTHER" id="PTHR43289">
    <property type="entry name" value="MITOGEN-ACTIVATED PROTEIN KINASE KINASE KINASE 20-RELATED"/>
    <property type="match status" value="1"/>
</dbReference>
<keyword evidence="5 10" id="KW-0547">Nucleotide-binding</keyword>
<dbReference type="RefSeq" id="WP_043101328.1">
    <property type="nucleotide sequence ID" value="NZ_JACHET010000001.1"/>
</dbReference>
<evidence type="ECO:0000256" key="6">
    <source>
        <dbReference type="ARBA" id="ARBA00022777"/>
    </source>
</evidence>
<keyword evidence="4 11" id="KW-0812">Transmembrane</keyword>
<keyword evidence="2" id="KW-1003">Cell membrane</keyword>
<dbReference type="InterPro" id="IPR029151">
    <property type="entry name" value="Sensor-like_sf"/>
</dbReference>
<reference evidence="14 16" key="1">
    <citation type="submission" date="2014-09" db="EMBL/GenBank/DDBJ databases">
        <title>Xanthomonadaceae 3.5X direct submission.</title>
        <authorList>
            <person name="Fang T."/>
            <person name="Wang H."/>
        </authorList>
    </citation>
    <scope>NUCLEOTIDE SEQUENCE [LARGE SCALE GENOMIC DNA]</scope>
    <source>
        <strain evidence="14 16">3.5X</strain>
    </source>
</reference>
<dbReference type="EMBL" id="JACHET010000001">
    <property type="protein sequence ID" value="MBB6182967.1"/>
    <property type="molecule type" value="Genomic_DNA"/>
</dbReference>
<dbReference type="PROSITE" id="PS50885">
    <property type="entry name" value="HAMP"/>
    <property type="match status" value="1"/>
</dbReference>
<dbReference type="STRING" id="1543381.LF63_0109525"/>
<feature type="transmembrane region" description="Helical" evidence="11">
    <location>
        <begin position="302"/>
        <end position="322"/>
    </location>
</feature>
<dbReference type="GO" id="GO:0004674">
    <property type="term" value="F:protein serine/threonine kinase activity"/>
    <property type="evidence" value="ECO:0007669"/>
    <property type="project" value="UniProtKB-KW"/>
</dbReference>
<evidence type="ECO:0000256" key="5">
    <source>
        <dbReference type="ARBA" id="ARBA00022741"/>
    </source>
</evidence>
<feature type="domain" description="Protein kinase" evidence="12">
    <location>
        <begin position="13"/>
        <end position="278"/>
    </location>
</feature>
<feature type="transmembrane region" description="Helical" evidence="11">
    <location>
        <begin position="461"/>
        <end position="483"/>
    </location>
</feature>
<keyword evidence="7 10" id="KW-0067">ATP-binding</keyword>
<dbReference type="InterPro" id="IPR008271">
    <property type="entry name" value="Ser/Thr_kinase_AS"/>
</dbReference>
<dbReference type="InterPro" id="IPR011009">
    <property type="entry name" value="Kinase-like_dom_sf"/>
</dbReference>
<dbReference type="HOGENOM" id="CLU_478776_0_0_6"/>
<evidence type="ECO:0000256" key="1">
    <source>
        <dbReference type="ARBA" id="ARBA00004651"/>
    </source>
</evidence>
<evidence type="ECO:0000256" key="8">
    <source>
        <dbReference type="ARBA" id="ARBA00022989"/>
    </source>
</evidence>
<dbReference type="PROSITE" id="PS00107">
    <property type="entry name" value="PROTEIN_KINASE_ATP"/>
    <property type="match status" value="1"/>
</dbReference>
<comment type="caution">
    <text evidence="14">The sequence shown here is derived from an EMBL/GenBank/DDBJ whole genome shotgun (WGS) entry which is preliminary data.</text>
</comment>
<dbReference type="SUPFAM" id="SSF56112">
    <property type="entry name" value="Protein kinase-like (PK-like)"/>
    <property type="match status" value="1"/>
</dbReference>
<accession>A0A099CX43</accession>
<evidence type="ECO:0000256" key="11">
    <source>
        <dbReference type="SAM" id="Phobius"/>
    </source>
</evidence>
<dbReference type="GO" id="GO:0005886">
    <property type="term" value="C:plasma membrane"/>
    <property type="evidence" value="ECO:0007669"/>
    <property type="project" value="UniProtKB-SubCell"/>
</dbReference>
<sequence>MNGESMPAQVGRYRIEGILGEGASAVVYAGYDPEIERKVAIKCLHREAADDAGYRRRFQVEARAAGHLNHPHLVTIFDTGETADSRPYIAMERLTGDSLASRVEKEGLPPLPVIMNMAMQIAGALDYAHGEGVVHHDIKPENIMFMEGWKHAKLSDFGIAERRGAPRDVDGGEHRRLIGGTPSFMALERLEGNRADARSDLFSLGVVLYWLLTGKLPWNEIGDVQRLVKERKRHPQPGIEPRDPSTPSILIGIVRTLLAQAPDARYQSARELIDDLRLAQREYERLQENPLAGRIISLRVRWASMLGVTLTLVLLVGLAAIYSKQRAAVNGLGLDYGSSLGRMIAHESAENLLLGDRAATRALVEDIARNRQIHYIAIANHEGATIASTVPSEVGKPLPALSADDFLSREDDVDSYRSRVRGEQDEMLLFATPILYQDKVVGNLRLGVSNAPLIAAQHTTLWVIAIVLAVTLAAVIGAAYWLFRRPLILLDLLSEALLRVARGDFRYRIRLVRHDELGRLFTAFNLMNQSLYARLRAAGQSGRRRTVERIVQTTQILPATDTGARDEDTDDDAPSS</sequence>
<dbReference type="Pfam" id="PF00672">
    <property type="entry name" value="HAMP"/>
    <property type="match status" value="1"/>
</dbReference>
<keyword evidence="3 15" id="KW-0808">Transferase</keyword>
<dbReference type="CDD" id="cd06225">
    <property type="entry name" value="HAMP"/>
    <property type="match status" value="1"/>
</dbReference>
<evidence type="ECO:0000256" key="3">
    <source>
        <dbReference type="ARBA" id="ARBA00022679"/>
    </source>
</evidence>
<evidence type="ECO:0000256" key="7">
    <source>
        <dbReference type="ARBA" id="ARBA00022840"/>
    </source>
</evidence>
<evidence type="ECO:0000259" key="12">
    <source>
        <dbReference type="PROSITE" id="PS50011"/>
    </source>
</evidence>
<evidence type="ECO:0000256" key="10">
    <source>
        <dbReference type="PROSITE-ProRule" id="PRU10141"/>
    </source>
</evidence>
<dbReference type="EMBL" id="JROI01000011">
    <property type="protein sequence ID" value="KGI77555.1"/>
    <property type="molecule type" value="Genomic_DNA"/>
</dbReference>
<dbReference type="SMART" id="SM00220">
    <property type="entry name" value="S_TKc"/>
    <property type="match status" value="1"/>
</dbReference>
<dbReference type="Proteomes" id="UP000560000">
    <property type="component" value="Unassembled WGS sequence"/>
</dbReference>
<dbReference type="Gene3D" id="1.10.510.10">
    <property type="entry name" value="Transferase(Phosphotransferase) domain 1"/>
    <property type="match status" value="1"/>
</dbReference>
<keyword evidence="6 14" id="KW-0418">Kinase</keyword>
<evidence type="ECO:0000313" key="16">
    <source>
        <dbReference type="Proteomes" id="UP000029708"/>
    </source>
</evidence>
<dbReference type="PROSITE" id="PS00108">
    <property type="entry name" value="PROTEIN_KINASE_ST"/>
    <property type="match status" value="1"/>
</dbReference>
<dbReference type="InterPro" id="IPR003660">
    <property type="entry name" value="HAMP_dom"/>
</dbReference>
<evidence type="ECO:0000256" key="2">
    <source>
        <dbReference type="ARBA" id="ARBA00022475"/>
    </source>
</evidence>
<dbReference type="CDD" id="cd14014">
    <property type="entry name" value="STKc_PknB_like"/>
    <property type="match status" value="1"/>
</dbReference>
<evidence type="ECO:0000256" key="4">
    <source>
        <dbReference type="ARBA" id="ARBA00022692"/>
    </source>
</evidence>
<dbReference type="GO" id="GO:0007165">
    <property type="term" value="P:signal transduction"/>
    <property type="evidence" value="ECO:0007669"/>
    <property type="project" value="InterPro"/>
</dbReference>
<dbReference type="OrthoDB" id="9801841at2"/>
<dbReference type="SUPFAM" id="SSF158472">
    <property type="entry name" value="HAMP domain-like"/>
    <property type="match status" value="1"/>
</dbReference>
<dbReference type="Gene3D" id="3.30.450.20">
    <property type="entry name" value="PAS domain"/>
    <property type="match status" value="1"/>
</dbReference>
<gene>
    <name evidence="15" type="ORF">HNQ86_000312</name>
    <name evidence="14" type="ORF">LF63_0109525</name>
</gene>
<evidence type="ECO:0000313" key="15">
    <source>
        <dbReference type="EMBL" id="MBB6182967.1"/>
    </source>
</evidence>
<dbReference type="Proteomes" id="UP000029708">
    <property type="component" value="Unassembled WGS sequence"/>
</dbReference>
<comment type="subcellular location">
    <subcellularLocation>
        <location evidence="1">Cell membrane</location>
        <topology evidence="1">Multi-pass membrane protein</topology>
    </subcellularLocation>
</comment>
<dbReference type="Gene3D" id="6.10.340.10">
    <property type="match status" value="1"/>
</dbReference>
<proteinExistence type="predicted"/>
<dbReference type="SUPFAM" id="SSF103190">
    <property type="entry name" value="Sensory domain-like"/>
    <property type="match status" value="1"/>
</dbReference>
<name>A0A099CX43_9GAMM</name>
<dbReference type="PROSITE" id="PS50011">
    <property type="entry name" value="PROTEIN_KINASE_DOM"/>
    <property type="match status" value="1"/>
</dbReference>
<dbReference type="InterPro" id="IPR000719">
    <property type="entry name" value="Prot_kinase_dom"/>
</dbReference>
<dbReference type="GO" id="GO:0005524">
    <property type="term" value="F:ATP binding"/>
    <property type="evidence" value="ECO:0007669"/>
    <property type="project" value="UniProtKB-UniRule"/>
</dbReference>
<reference evidence="15 17" key="2">
    <citation type="submission" date="2020-08" db="EMBL/GenBank/DDBJ databases">
        <title>Genomic Encyclopedia of Type Strains, Phase IV (KMG-IV): sequencing the most valuable type-strain genomes for metagenomic binning, comparative biology and taxonomic classification.</title>
        <authorList>
            <person name="Goeker M."/>
        </authorList>
    </citation>
    <scope>NUCLEOTIDE SEQUENCE [LARGE SCALE GENOMIC DNA]</scope>
    <source>
        <strain evidence="15 17">DSM 107085</strain>
    </source>
</reference>
<dbReference type="Pfam" id="PF17203">
    <property type="entry name" value="sCache_3_2"/>
    <property type="match status" value="1"/>
</dbReference>
<organism evidence="14 16">
    <name type="scientific">Oleiagrimonas soli</name>
    <dbReference type="NCBI Taxonomy" id="1543381"/>
    <lineage>
        <taxon>Bacteria</taxon>
        <taxon>Pseudomonadati</taxon>
        <taxon>Pseudomonadota</taxon>
        <taxon>Gammaproteobacteria</taxon>
        <taxon>Lysobacterales</taxon>
        <taxon>Rhodanobacteraceae</taxon>
        <taxon>Oleiagrimonas</taxon>
    </lineage>
</organism>